<feature type="transmembrane region" description="Helical" evidence="5">
    <location>
        <begin position="29"/>
        <end position="53"/>
    </location>
</feature>
<dbReference type="Pfam" id="PF10324">
    <property type="entry name" value="7TM_GPCR_Srw"/>
    <property type="match status" value="1"/>
</dbReference>
<proteinExistence type="predicted"/>
<evidence type="ECO:0000256" key="4">
    <source>
        <dbReference type="ARBA" id="ARBA00023136"/>
    </source>
</evidence>
<keyword evidence="2 5" id="KW-0812">Transmembrane</keyword>
<feature type="transmembrane region" description="Helical" evidence="5">
    <location>
        <begin position="207"/>
        <end position="226"/>
    </location>
</feature>
<protein>
    <submittedName>
        <fullName evidence="8">Cannabinoid receptor type 1B-like</fullName>
    </submittedName>
</protein>
<feature type="transmembrane region" description="Helical" evidence="5">
    <location>
        <begin position="149"/>
        <end position="169"/>
    </location>
</feature>
<dbReference type="RefSeq" id="XP_005109838.1">
    <property type="nucleotide sequence ID" value="XM_005109781.1"/>
</dbReference>
<keyword evidence="4 5" id="KW-0472">Membrane</keyword>
<dbReference type="InterPro" id="IPR000276">
    <property type="entry name" value="GPCR_Rhodpsn"/>
</dbReference>
<keyword evidence="3 5" id="KW-1133">Transmembrane helix</keyword>
<dbReference type="PRINTS" id="PR00237">
    <property type="entry name" value="GPCRRHODOPSN"/>
</dbReference>
<evidence type="ECO:0000256" key="5">
    <source>
        <dbReference type="SAM" id="Phobius"/>
    </source>
</evidence>
<dbReference type="Gene3D" id="1.20.1070.10">
    <property type="entry name" value="Rhodopsin 7-helix transmembrane proteins"/>
    <property type="match status" value="1"/>
</dbReference>
<dbReference type="PANTHER" id="PTHR46641">
    <property type="entry name" value="FMRFAMIDE RECEPTOR-RELATED"/>
    <property type="match status" value="1"/>
</dbReference>
<name>A0ABM0K6F1_APLCA</name>
<organism evidence="7 8">
    <name type="scientific">Aplysia californica</name>
    <name type="common">California sea hare</name>
    <dbReference type="NCBI Taxonomy" id="6500"/>
    <lineage>
        <taxon>Eukaryota</taxon>
        <taxon>Metazoa</taxon>
        <taxon>Spiralia</taxon>
        <taxon>Lophotrochozoa</taxon>
        <taxon>Mollusca</taxon>
        <taxon>Gastropoda</taxon>
        <taxon>Heterobranchia</taxon>
        <taxon>Euthyneura</taxon>
        <taxon>Tectipleura</taxon>
        <taxon>Aplysiida</taxon>
        <taxon>Aplysioidea</taxon>
        <taxon>Aplysiidae</taxon>
        <taxon>Aplysia</taxon>
    </lineage>
</organism>
<dbReference type="GeneID" id="101852211"/>
<feature type="transmembrane region" description="Helical" evidence="5">
    <location>
        <begin position="65"/>
        <end position="89"/>
    </location>
</feature>
<dbReference type="InterPro" id="IPR052954">
    <property type="entry name" value="GPCR-Ligand_Int"/>
</dbReference>
<dbReference type="PROSITE" id="PS50262">
    <property type="entry name" value="G_PROTEIN_RECEP_F1_2"/>
    <property type="match status" value="1"/>
</dbReference>
<accession>A0ABM0K6F1</accession>
<evidence type="ECO:0000256" key="3">
    <source>
        <dbReference type="ARBA" id="ARBA00022989"/>
    </source>
</evidence>
<feature type="transmembrane region" description="Helical" evidence="5">
    <location>
        <begin position="294"/>
        <end position="320"/>
    </location>
</feature>
<dbReference type="Proteomes" id="UP000694888">
    <property type="component" value="Unplaced"/>
</dbReference>
<dbReference type="InterPro" id="IPR017452">
    <property type="entry name" value="GPCR_Rhodpsn_7TM"/>
</dbReference>
<evidence type="ECO:0000256" key="2">
    <source>
        <dbReference type="ARBA" id="ARBA00022692"/>
    </source>
</evidence>
<keyword evidence="7" id="KW-1185">Reference proteome</keyword>
<dbReference type="CDD" id="cd14978">
    <property type="entry name" value="7tmA_FMRFamide_R-like"/>
    <property type="match status" value="1"/>
</dbReference>
<gene>
    <name evidence="8" type="primary">LOC101852211</name>
</gene>
<reference evidence="8" key="1">
    <citation type="submission" date="2025-08" db="UniProtKB">
        <authorList>
            <consortium name="RefSeq"/>
        </authorList>
    </citation>
    <scope>IDENTIFICATION</scope>
</reference>
<sequence length="352" mass="39383">MNVTSHDDPSDVTRPVLPVSLLQMLQHIVVVYVGNPLTLAGSVANVINIVVICRLDHRQTVNISLLAMAISDLVVAVCTLWLCISHSPLLYFIPDLPFIPQEISLPTGSWVHVTFSRITAYLTLLISAERCLCILLPMKVKNLVTIARVKAIIVVIFIWGVGSQVPILATNRFVWKFIPARNRSLLGLIKIDSSDDVQVVVHMLTTIASQFVVFFGVVVCTTILVLKLRQQAKWRQSSSSTEASDIASKRDARVSTTVTVISAIFVVCYFPNTINFVCVTTVPGYNLFQRYHALLVLVSACTFLLEAFNSSINIVVYYKFSSQYRRQFRRLFGSCFRLVSPRETQQEQKTAV</sequence>
<dbReference type="SUPFAM" id="SSF81321">
    <property type="entry name" value="Family A G protein-coupled receptor-like"/>
    <property type="match status" value="1"/>
</dbReference>
<evidence type="ECO:0000313" key="8">
    <source>
        <dbReference type="RefSeq" id="XP_005109838.1"/>
    </source>
</evidence>
<evidence type="ECO:0000313" key="7">
    <source>
        <dbReference type="Proteomes" id="UP000694888"/>
    </source>
</evidence>
<dbReference type="PANTHER" id="PTHR46641:SF2">
    <property type="entry name" value="FMRFAMIDE RECEPTOR"/>
    <property type="match status" value="1"/>
</dbReference>
<comment type="subcellular location">
    <subcellularLocation>
        <location evidence="1">Membrane</location>
    </subcellularLocation>
</comment>
<feature type="transmembrane region" description="Helical" evidence="5">
    <location>
        <begin position="254"/>
        <end position="274"/>
    </location>
</feature>
<evidence type="ECO:0000256" key="1">
    <source>
        <dbReference type="ARBA" id="ARBA00004370"/>
    </source>
</evidence>
<evidence type="ECO:0000259" key="6">
    <source>
        <dbReference type="PROSITE" id="PS50262"/>
    </source>
</evidence>
<feature type="domain" description="G-protein coupled receptors family 1 profile" evidence="6">
    <location>
        <begin position="44"/>
        <end position="317"/>
    </location>
</feature>
<dbReference type="InterPro" id="IPR019427">
    <property type="entry name" value="7TM_GPCR_serpentine_rcpt_Srw"/>
</dbReference>